<dbReference type="Pfam" id="PF12833">
    <property type="entry name" value="HTH_18"/>
    <property type="match status" value="1"/>
</dbReference>
<gene>
    <name evidence="5" type="ORF">R0135_08945</name>
</gene>
<dbReference type="InterPro" id="IPR020449">
    <property type="entry name" value="Tscrpt_reg_AraC-type_HTH"/>
</dbReference>
<evidence type="ECO:0000259" key="4">
    <source>
        <dbReference type="PROSITE" id="PS01124"/>
    </source>
</evidence>
<accession>A0ABZ0HYB3</accession>
<evidence type="ECO:0000313" key="5">
    <source>
        <dbReference type="EMBL" id="WOJ91916.1"/>
    </source>
</evidence>
<keyword evidence="3" id="KW-0804">Transcription</keyword>
<dbReference type="InterPro" id="IPR009057">
    <property type="entry name" value="Homeodomain-like_sf"/>
</dbReference>
<dbReference type="SUPFAM" id="SSF46689">
    <property type="entry name" value="Homeodomain-like"/>
    <property type="match status" value="1"/>
</dbReference>
<dbReference type="SUPFAM" id="SSF54427">
    <property type="entry name" value="NTF2-like"/>
    <property type="match status" value="1"/>
</dbReference>
<dbReference type="RefSeq" id="WP_407346480.1">
    <property type="nucleotide sequence ID" value="NZ_CP136864.1"/>
</dbReference>
<reference evidence="5 6" key="1">
    <citation type="submission" date="2023-10" db="EMBL/GenBank/DDBJ databases">
        <title>Two novel species belonging to the OM43/NOR5 clade.</title>
        <authorList>
            <person name="Park M."/>
        </authorList>
    </citation>
    <scope>NUCLEOTIDE SEQUENCE [LARGE SCALE GENOMIC DNA]</scope>
    <source>
        <strain evidence="5 6">IMCC43200</strain>
    </source>
</reference>
<keyword evidence="6" id="KW-1185">Reference proteome</keyword>
<organism evidence="5 6">
    <name type="scientific">Congregibacter variabilis</name>
    <dbReference type="NCBI Taxonomy" id="3081200"/>
    <lineage>
        <taxon>Bacteria</taxon>
        <taxon>Pseudomonadati</taxon>
        <taxon>Pseudomonadota</taxon>
        <taxon>Gammaproteobacteria</taxon>
        <taxon>Cellvibrionales</taxon>
        <taxon>Halieaceae</taxon>
        <taxon>Congregibacter</taxon>
    </lineage>
</organism>
<dbReference type="Proteomes" id="UP001626537">
    <property type="component" value="Chromosome"/>
</dbReference>
<proteinExistence type="predicted"/>
<evidence type="ECO:0000256" key="2">
    <source>
        <dbReference type="ARBA" id="ARBA00023125"/>
    </source>
</evidence>
<dbReference type="InterPro" id="IPR018062">
    <property type="entry name" value="HTH_AraC-typ_CS"/>
</dbReference>
<evidence type="ECO:0000256" key="3">
    <source>
        <dbReference type="ARBA" id="ARBA00023163"/>
    </source>
</evidence>
<sequence>MNAQQQFVQTYLEAWNDHDPSGVASHLCADGLYCDVPNQTQLGGEELLAHLIDYFSNDHYRYELIGDVLVNQNTMAFQYQVIPLETHSGAQGWSGAEFVQLRGNVAQQINDYYRVPGAQSRRDGLSEEGRRYAKSGLGVEAMEQLLSALQKAMDQDKVYLDPELSLPRLADKLGCSVNHLSQAINAGHAMSFFDYINQFRVTEAAQILRQKDCQFPAILDVALSVGFNSTSTFYTAFKKATGETPAKYRRGAQ</sequence>
<evidence type="ECO:0000256" key="1">
    <source>
        <dbReference type="ARBA" id="ARBA00023015"/>
    </source>
</evidence>
<dbReference type="SMART" id="SM00342">
    <property type="entry name" value="HTH_ARAC"/>
    <property type="match status" value="1"/>
</dbReference>
<dbReference type="PANTHER" id="PTHR43280:SF29">
    <property type="entry name" value="ARAC-FAMILY TRANSCRIPTIONAL REGULATOR"/>
    <property type="match status" value="1"/>
</dbReference>
<dbReference type="InterPro" id="IPR032710">
    <property type="entry name" value="NTF2-like_dom_sf"/>
</dbReference>
<keyword evidence="1" id="KW-0805">Transcription regulation</keyword>
<dbReference type="Gene3D" id="3.10.450.50">
    <property type="match status" value="1"/>
</dbReference>
<evidence type="ECO:0000313" key="6">
    <source>
        <dbReference type="Proteomes" id="UP001626537"/>
    </source>
</evidence>
<dbReference type="InterPro" id="IPR018060">
    <property type="entry name" value="HTH_AraC"/>
</dbReference>
<dbReference type="EMBL" id="CP136864">
    <property type="protein sequence ID" value="WOJ91916.1"/>
    <property type="molecule type" value="Genomic_DNA"/>
</dbReference>
<feature type="domain" description="HTH araC/xylS-type" evidence="4">
    <location>
        <begin position="143"/>
        <end position="251"/>
    </location>
</feature>
<name>A0ABZ0HYB3_9GAMM</name>
<dbReference type="PROSITE" id="PS01124">
    <property type="entry name" value="HTH_ARAC_FAMILY_2"/>
    <property type="match status" value="1"/>
</dbReference>
<keyword evidence="2" id="KW-0238">DNA-binding</keyword>
<protein>
    <submittedName>
        <fullName evidence="5">Helix-turn-helix domain-containing protein</fullName>
    </submittedName>
</protein>
<dbReference type="PROSITE" id="PS00041">
    <property type="entry name" value="HTH_ARAC_FAMILY_1"/>
    <property type="match status" value="1"/>
</dbReference>
<dbReference type="PANTHER" id="PTHR43280">
    <property type="entry name" value="ARAC-FAMILY TRANSCRIPTIONAL REGULATOR"/>
    <property type="match status" value="1"/>
</dbReference>
<dbReference type="PRINTS" id="PR00032">
    <property type="entry name" value="HTHARAC"/>
</dbReference>
<dbReference type="Gene3D" id="1.10.10.60">
    <property type="entry name" value="Homeodomain-like"/>
    <property type="match status" value="2"/>
</dbReference>